<evidence type="ECO:0000313" key="2">
    <source>
        <dbReference type="Proteomes" id="UP001497482"/>
    </source>
</evidence>
<dbReference type="EMBL" id="OZ035827">
    <property type="protein sequence ID" value="CAL1606261.1"/>
    <property type="molecule type" value="Genomic_DNA"/>
</dbReference>
<accession>A0AAV2LYZ3</accession>
<name>A0AAV2LYZ3_KNICA</name>
<sequence>MPARGRSIPMNLNPSIKAQTFRNPNWLGIHLYESHLRMLGDLPKALNCCPPAENELCDAQQIFFMSKGSTWA</sequence>
<reference evidence="1 2" key="1">
    <citation type="submission" date="2024-04" db="EMBL/GenBank/DDBJ databases">
        <authorList>
            <person name="Waldvogel A.-M."/>
            <person name="Schoenle A."/>
        </authorList>
    </citation>
    <scope>NUCLEOTIDE SEQUENCE [LARGE SCALE GENOMIC DNA]</scope>
</reference>
<evidence type="ECO:0000313" key="1">
    <source>
        <dbReference type="EMBL" id="CAL1606261.1"/>
    </source>
</evidence>
<dbReference type="Proteomes" id="UP001497482">
    <property type="component" value="Chromosome 5"/>
</dbReference>
<protein>
    <submittedName>
        <fullName evidence="1">Uncharacterized protein</fullName>
    </submittedName>
</protein>
<gene>
    <name evidence="1" type="ORF">KC01_LOCUS33476</name>
</gene>
<organism evidence="1 2">
    <name type="scientific">Knipowitschia caucasica</name>
    <name type="common">Caucasian dwarf goby</name>
    <name type="synonym">Pomatoschistus caucasicus</name>
    <dbReference type="NCBI Taxonomy" id="637954"/>
    <lineage>
        <taxon>Eukaryota</taxon>
        <taxon>Metazoa</taxon>
        <taxon>Chordata</taxon>
        <taxon>Craniata</taxon>
        <taxon>Vertebrata</taxon>
        <taxon>Euteleostomi</taxon>
        <taxon>Actinopterygii</taxon>
        <taxon>Neopterygii</taxon>
        <taxon>Teleostei</taxon>
        <taxon>Neoteleostei</taxon>
        <taxon>Acanthomorphata</taxon>
        <taxon>Gobiaria</taxon>
        <taxon>Gobiiformes</taxon>
        <taxon>Gobioidei</taxon>
        <taxon>Gobiidae</taxon>
        <taxon>Gobiinae</taxon>
        <taxon>Knipowitschia</taxon>
    </lineage>
</organism>
<proteinExistence type="predicted"/>
<dbReference type="AlphaFoldDB" id="A0AAV2LYZ3"/>
<keyword evidence="2" id="KW-1185">Reference proteome</keyword>